<dbReference type="AlphaFoldDB" id="A4IMN7"/>
<evidence type="ECO:0000313" key="1">
    <source>
        <dbReference type="EMBL" id="ABO66591.1"/>
    </source>
</evidence>
<evidence type="ECO:0000313" key="2">
    <source>
        <dbReference type="Proteomes" id="UP000001578"/>
    </source>
</evidence>
<accession>A4IMN7</accession>
<reference evidence="1 2" key="1">
    <citation type="journal article" date="2007" name="Proc. Natl. Acad. Sci. U.S.A.">
        <title>Genome and proteome of long-chain alkane degrading Geobacillus thermodenitrificans NG80-2 isolated from a deep-subsurface oil reservoir.</title>
        <authorList>
            <person name="Feng L."/>
            <person name="Wang W."/>
            <person name="Cheng J."/>
            <person name="Ren Y."/>
            <person name="Zhao G."/>
            <person name="Gao C."/>
            <person name="Tang Y."/>
            <person name="Liu X."/>
            <person name="Han W."/>
            <person name="Peng X."/>
            <person name="Liu R."/>
            <person name="Wang L."/>
        </authorList>
    </citation>
    <scope>NUCLEOTIDE SEQUENCE [LARGE SCALE GENOMIC DNA]</scope>
    <source>
        <strain evidence="1 2">NG80-2</strain>
    </source>
</reference>
<dbReference type="EMBL" id="CP000557">
    <property type="protein sequence ID" value="ABO66591.1"/>
    <property type="molecule type" value="Genomic_DNA"/>
</dbReference>
<dbReference type="Proteomes" id="UP000001578">
    <property type="component" value="Chromosome"/>
</dbReference>
<gene>
    <name evidence="1" type="ordered locus">GTNG_1219</name>
</gene>
<proteinExistence type="predicted"/>
<sequence>MATGGPDDEDSCFLSARHLFLGQTEPPTDTSLSFFYSMPCLMRSDVISLQRANLCCILSISSPITDSSSCKNVHFGVSGVSFVCILTVPDRRRFDNMLLVLRYLDDGICPFFCGHSLFFFRTQWKTLLANTVSFA</sequence>
<name>A4IMN7_GEOTN</name>
<dbReference type="KEGG" id="gtn:GTNG_1219"/>
<dbReference type="HOGENOM" id="CLU_1882795_0_0_9"/>
<protein>
    <submittedName>
        <fullName evidence="1">Uncharacterized protein</fullName>
    </submittedName>
</protein>
<organism evidence="1 2">
    <name type="scientific">Geobacillus thermodenitrificans (strain NG80-2)</name>
    <dbReference type="NCBI Taxonomy" id="420246"/>
    <lineage>
        <taxon>Bacteria</taxon>
        <taxon>Bacillati</taxon>
        <taxon>Bacillota</taxon>
        <taxon>Bacilli</taxon>
        <taxon>Bacillales</taxon>
        <taxon>Anoxybacillaceae</taxon>
        <taxon>Geobacillus</taxon>
    </lineage>
</organism>